<evidence type="ECO:0000313" key="5">
    <source>
        <dbReference type="Proteomes" id="UP000076276"/>
    </source>
</evidence>
<dbReference type="RefSeq" id="WP_067664992.1">
    <property type="nucleotide sequence ID" value="NZ_CBCSIK010000001.1"/>
</dbReference>
<evidence type="ECO:0000256" key="1">
    <source>
        <dbReference type="ARBA" id="ARBA00022679"/>
    </source>
</evidence>
<dbReference type="AlphaFoldDB" id="A0A151Y691"/>
<dbReference type="CDD" id="cd04301">
    <property type="entry name" value="NAT_SF"/>
    <property type="match status" value="1"/>
</dbReference>
<dbReference type="PANTHER" id="PTHR43420">
    <property type="entry name" value="ACETYLTRANSFERASE"/>
    <property type="match status" value="1"/>
</dbReference>
<comment type="caution">
    <text evidence="4">The sequence shown here is derived from an EMBL/GenBank/DDBJ whole genome shotgun (WGS) entry which is preliminary data.</text>
</comment>
<dbReference type="PANTHER" id="PTHR43420:SF47">
    <property type="entry name" value="N-ACETYLTRANSFERASE DOMAIN-CONTAINING PROTEIN"/>
    <property type="match status" value="1"/>
</dbReference>
<accession>A0A151Y691</accession>
<dbReference type="Pfam" id="PF13673">
    <property type="entry name" value="Acetyltransf_10"/>
    <property type="match status" value="1"/>
</dbReference>
<name>A0A151Y691_9GAMM</name>
<dbReference type="InterPro" id="IPR000182">
    <property type="entry name" value="GNAT_dom"/>
</dbReference>
<keyword evidence="2" id="KW-0012">Acyltransferase</keyword>
<proteinExistence type="predicted"/>
<dbReference type="SUPFAM" id="SSF55729">
    <property type="entry name" value="Acyl-CoA N-acyltransferases (Nat)"/>
    <property type="match status" value="1"/>
</dbReference>
<dbReference type="STRING" id="1806892.AZH43_00115"/>
<sequence>MQQFQILSGNWAQFEQAAKLIREQVFIQEQHIAPEDEWDAEDAASLHFIVYDQAQPIATARLMNSNSIGRVAVLKAYRGKGIGKLLMEAVISQARIERREFLKLSSQVHAISFYAGLGFAAEGGEYLDCGIAHIDMRMKL</sequence>
<evidence type="ECO:0000313" key="4">
    <source>
        <dbReference type="EMBL" id="KYQ73561.1"/>
    </source>
</evidence>
<dbReference type="InterPro" id="IPR050680">
    <property type="entry name" value="YpeA/RimI_acetyltransf"/>
</dbReference>
<dbReference type="Proteomes" id="UP000076276">
    <property type="component" value="Unassembled WGS sequence"/>
</dbReference>
<reference evidence="4 5" key="1">
    <citation type="submission" date="2016-03" db="EMBL/GenBank/DDBJ databases">
        <title>Acinetobacter genomospecies 28 strain ANC 4149.</title>
        <authorList>
            <person name="Radolfova-Krizova L."/>
            <person name="Nemec A."/>
        </authorList>
    </citation>
    <scope>NUCLEOTIDE SEQUENCE [LARGE SCALE GENOMIC DNA]</scope>
    <source>
        <strain evidence="4 5">ANC 4149</strain>
    </source>
</reference>
<feature type="domain" description="N-acetyltransferase" evidence="3">
    <location>
        <begin position="4"/>
        <end position="140"/>
    </location>
</feature>
<gene>
    <name evidence="4" type="ORF">AZH43_00115</name>
</gene>
<dbReference type="Gene3D" id="3.40.630.30">
    <property type="match status" value="1"/>
</dbReference>
<organism evidence="4 5">
    <name type="scientific">Acinetobacter pragensis</name>
    <dbReference type="NCBI Taxonomy" id="1806892"/>
    <lineage>
        <taxon>Bacteria</taxon>
        <taxon>Pseudomonadati</taxon>
        <taxon>Pseudomonadota</taxon>
        <taxon>Gammaproteobacteria</taxon>
        <taxon>Moraxellales</taxon>
        <taxon>Moraxellaceae</taxon>
        <taxon>Acinetobacter</taxon>
    </lineage>
</organism>
<evidence type="ECO:0000256" key="2">
    <source>
        <dbReference type="ARBA" id="ARBA00023315"/>
    </source>
</evidence>
<keyword evidence="5" id="KW-1185">Reference proteome</keyword>
<dbReference type="PROSITE" id="PS51186">
    <property type="entry name" value="GNAT"/>
    <property type="match status" value="1"/>
</dbReference>
<evidence type="ECO:0000259" key="3">
    <source>
        <dbReference type="PROSITE" id="PS51186"/>
    </source>
</evidence>
<dbReference type="GO" id="GO:0016747">
    <property type="term" value="F:acyltransferase activity, transferring groups other than amino-acyl groups"/>
    <property type="evidence" value="ECO:0007669"/>
    <property type="project" value="InterPro"/>
</dbReference>
<dbReference type="InterPro" id="IPR016181">
    <property type="entry name" value="Acyl_CoA_acyltransferase"/>
</dbReference>
<dbReference type="EMBL" id="LUAW01000001">
    <property type="protein sequence ID" value="KYQ73561.1"/>
    <property type="molecule type" value="Genomic_DNA"/>
</dbReference>
<dbReference type="OrthoDB" id="9796171at2"/>
<keyword evidence="1 4" id="KW-0808">Transferase</keyword>
<protein>
    <submittedName>
        <fullName evidence="4">GNAT family acetyltransferase</fullName>
    </submittedName>
</protein>